<gene>
    <name evidence="4" type="primary">fabG2</name>
    <name evidence="4" type="ORF">nbrc107696_09400</name>
</gene>
<dbReference type="FunFam" id="3.40.50.720:FF:000173">
    <property type="entry name" value="3-oxoacyl-[acyl-carrier protein] reductase"/>
    <property type="match status" value="1"/>
</dbReference>
<dbReference type="PANTHER" id="PTHR42760:SF40">
    <property type="entry name" value="3-OXOACYL-[ACYL-CARRIER-PROTEIN] REDUCTASE, CHLOROPLASTIC"/>
    <property type="match status" value="1"/>
</dbReference>
<dbReference type="InterPro" id="IPR020904">
    <property type="entry name" value="Sc_DH/Rdtase_CS"/>
</dbReference>
<organism evidence="4 5">
    <name type="scientific">Gordonia spumicola</name>
    <dbReference type="NCBI Taxonomy" id="589161"/>
    <lineage>
        <taxon>Bacteria</taxon>
        <taxon>Bacillati</taxon>
        <taxon>Actinomycetota</taxon>
        <taxon>Actinomycetes</taxon>
        <taxon>Mycobacteriales</taxon>
        <taxon>Gordoniaceae</taxon>
        <taxon>Gordonia</taxon>
    </lineage>
</organism>
<evidence type="ECO:0000313" key="4">
    <source>
        <dbReference type="EMBL" id="GEE00494.1"/>
    </source>
</evidence>
<reference evidence="5" key="1">
    <citation type="submission" date="2019-06" db="EMBL/GenBank/DDBJ databases">
        <title>Gordonia isolated from sludge of a wastewater treatment plant.</title>
        <authorList>
            <person name="Tamura T."/>
            <person name="Aoyama K."/>
            <person name="Kang Y."/>
            <person name="Saito S."/>
            <person name="Akiyama N."/>
            <person name="Yazawa K."/>
            <person name="Gonoi T."/>
            <person name="Mikami Y."/>
        </authorList>
    </citation>
    <scope>NUCLEOTIDE SEQUENCE [LARGE SCALE GENOMIC DNA]</scope>
    <source>
        <strain evidence="5">NBRC 107696</strain>
    </source>
</reference>
<dbReference type="GO" id="GO:0016616">
    <property type="term" value="F:oxidoreductase activity, acting on the CH-OH group of donors, NAD or NADP as acceptor"/>
    <property type="evidence" value="ECO:0007669"/>
    <property type="project" value="UniProtKB-ARBA"/>
</dbReference>
<dbReference type="AlphaFoldDB" id="A0A7I9V5M3"/>
<dbReference type="Proteomes" id="UP000444960">
    <property type="component" value="Unassembled WGS sequence"/>
</dbReference>
<dbReference type="Gene3D" id="3.40.50.720">
    <property type="entry name" value="NAD(P)-binding Rossmann-like Domain"/>
    <property type="match status" value="1"/>
</dbReference>
<dbReference type="InterPro" id="IPR057326">
    <property type="entry name" value="KR_dom"/>
</dbReference>
<dbReference type="PRINTS" id="PR00080">
    <property type="entry name" value="SDRFAMILY"/>
</dbReference>
<dbReference type="SUPFAM" id="SSF51735">
    <property type="entry name" value="NAD(P)-binding Rossmann-fold domains"/>
    <property type="match status" value="1"/>
</dbReference>
<dbReference type="InterPro" id="IPR002347">
    <property type="entry name" value="SDR_fam"/>
</dbReference>
<proteinExistence type="inferred from homology"/>
<dbReference type="NCBIfam" id="NF005559">
    <property type="entry name" value="PRK07231.1"/>
    <property type="match status" value="1"/>
</dbReference>
<comment type="caution">
    <text evidence="4">The sequence shown here is derived from an EMBL/GenBank/DDBJ whole genome shotgun (WGS) entry which is preliminary data.</text>
</comment>
<comment type="similarity">
    <text evidence="1">Belongs to the short-chain dehydrogenases/reductases (SDR) family.</text>
</comment>
<evidence type="ECO:0000313" key="5">
    <source>
        <dbReference type="Proteomes" id="UP000444960"/>
    </source>
</evidence>
<dbReference type="NCBIfam" id="NF009466">
    <property type="entry name" value="PRK12826.1-2"/>
    <property type="match status" value="1"/>
</dbReference>
<evidence type="ECO:0000259" key="3">
    <source>
        <dbReference type="SMART" id="SM00822"/>
    </source>
</evidence>
<dbReference type="EMBL" id="BJOV01000002">
    <property type="protein sequence ID" value="GEE00494.1"/>
    <property type="molecule type" value="Genomic_DNA"/>
</dbReference>
<dbReference type="SMART" id="SM00822">
    <property type="entry name" value="PKS_KR"/>
    <property type="match status" value="1"/>
</dbReference>
<dbReference type="PANTHER" id="PTHR42760">
    <property type="entry name" value="SHORT-CHAIN DEHYDROGENASES/REDUCTASES FAMILY MEMBER"/>
    <property type="match status" value="1"/>
</dbReference>
<keyword evidence="2" id="KW-0560">Oxidoreductase</keyword>
<sequence length="247" mass="25509">MSALLEGKTAVITGAAQGIGLAIAEKFVAEGARVVLGDLNGEQVAAAAATLGDESVARGVACNVTSGDDVQALLDAAIEAFGAVDVMINNAGITRDATMRKMTEDQFDQVIDVHLKGVWHGTRLAAAHMRERKTGSIINLSSISGKVGLAGQTNYSAAKAGIVGLSKAAAKEVGYLGVRVNCIQPGLIRTAMTEAMPQKIWDAKMAEIPMDRAGEPSEIAGVAAFLASDLSSYMTGTVLEVTGGRFM</sequence>
<feature type="domain" description="Ketoreductase" evidence="3">
    <location>
        <begin position="8"/>
        <end position="191"/>
    </location>
</feature>
<dbReference type="InterPro" id="IPR036291">
    <property type="entry name" value="NAD(P)-bd_dom_sf"/>
</dbReference>
<evidence type="ECO:0000256" key="1">
    <source>
        <dbReference type="ARBA" id="ARBA00006484"/>
    </source>
</evidence>
<name>A0A7I9V5M3_9ACTN</name>
<keyword evidence="5" id="KW-1185">Reference proteome</keyword>
<dbReference type="NCBIfam" id="NF004198">
    <property type="entry name" value="PRK05653.1-3"/>
    <property type="match status" value="1"/>
</dbReference>
<dbReference type="RefSeq" id="WP_161894386.1">
    <property type="nucleotide sequence ID" value="NZ_BJOV01000002.1"/>
</dbReference>
<dbReference type="PRINTS" id="PR00081">
    <property type="entry name" value="GDHRDH"/>
</dbReference>
<evidence type="ECO:0000256" key="2">
    <source>
        <dbReference type="ARBA" id="ARBA00023002"/>
    </source>
</evidence>
<accession>A0A7I9V5M3</accession>
<dbReference type="GO" id="GO:0030497">
    <property type="term" value="P:fatty acid elongation"/>
    <property type="evidence" value="ECO:0007669"/>
    <property type="project" value="TreeGrafter"/>
</dbReference>
<dbReference type="PROSITE" id="PS00061">
    <property type="entry name" value="ADH_SHORT"/>
    <property type="match status" value="1"/>
</dbReference>
<dbReference type="OrthoDB" id="9808187at2"/>
<dbReference type="Pfam" id="PF13561">
    <property type="entry name" value="adh_short_C2"/>
    <property type="match status" value="1"/>
</dbReference>
<protein>
    <submittedName>
        <fullName evidence="4">Putative oxidoreductase</fullName>
    </submittedName>
</protein>